<dbReference type="HOGENOM" id="CLU_3034335_0_0_1"/>
<protein>
    <submittedName>
        <fullName evidence="2">Uncharacterized protein</fullName>
    </submittedName>
</protein>
<evidence type="ECO:0000313" key="2">
    <source>
        <dbReference type="EMBL" id="EGT37616.1"/>
    </source>
</evidence>
<dbReference type="STRING" id="135651.G0NU23"/>
<dbReference type="eggNOG" id="KOG2325">
    <property type="taxonomic scope" value="Eukaryota"/>
</dbReference>
<feature type="transmembrane region" description="Helical" evidence="1">
    <location>
        <begin position="20"/>
        <end position="45"/>
    </location>
</feature>
<keyword evidence="1" id="KW-0812">Transmembrane</keyword>
<organism evidence="3">
    <name type="scientific">Caenorhabditis brenneri</name>
    <name type="common">Nematode worm</name>
    <dbReference type="NCBI Taxonomy" id="135651"/>
    <lineage>
        <taxon>Eukaryota</taxon>
        <taxon>Metazoa</taxon>
        <taxon>Ecdysozoa</taxon>
        <taxon>Nematoda</taxon>
        <taxon>Chromadorea</taxon>
        <taxon>Rhabditida</taxon>
        <taxon>Rhabditina</taxon>
        <taxon>Rhabditomorpha</taxon>
        <taxon>Rhabditoidea</taxon>
        <taxon>Rhabditidae</taxon>
        <taxon>Peloderinae</taxon>
        <taxon>Caenorhabditis</taxon>
    </lineage>
</organism>
<accession>G0NU23</accession>
<dbReference type="AlphaFoldDB" id="G0NU23"/>
<dbReference type="Proteomes" id="UP000008068">
    <property type="component" value="Unassembled WGS sequence"/>
</dbReference>
<dbReference type="EMBL" id="GL379946">
    <property type="protein sequence ID" value="EGT37616.1"/>
    <property type="molecule type" value="Genomic_DNA"/>
</dbReference>
<sequence length="55" mass="6296">MTVVDDILYMFTPIFTTTMFTLYGIGPLWIVKTMVFGLIALTWAMNLKKIGAHLR</sequence>
<dbReference type="InParanoid" id="G0NU23"/>
<reference evidence="3" key="1">
    <citation type="submission" date="2011-07" db="EMBL/GenBank/DDBJ databases">
        <authorList>
            <consortium name="Caenorhabditis brenneri Sequencing and Analysis Consortium"/>
            <person name="Wilson R.K."/>
        </authorList>
    </citation>
    <scope>NUCLEOTIDE SEQUENCE [LARGE SCALE GENOMIC DNA]</scope>
    <source>
        <strain evidence="3">PB2801</strain>
    </source>
</reference>
<keyword evidence="3" id="KW-1185">Reference proteome</keyword>
<keyword evidence="1" id="KW-0472">Membrane</keyword>
<evidence type="ECO:0000256" key="1">
    <source>
        <dbReference type="SAM" id="Phobius"/>
    </source>
</evidence>
<gene>
    <name evidence="2" type="ORF">CAEBREN_02078</name>
</gene>
<proteinExistence type="predicted"/>
<evidence type="ECO:0000313" key="3">
    <source>
        <dbReference type="Proteomes" id="UP000008068"/>
    </source>
</evidence>
<keyword evidence="1" id="KW-1133">Transmembrane helix</keyword>
<name>G0NU23_CAEBE</name>